<evidence type="ECO:0000313" key="3">
    <source>
        <dbReference type="Proteomes" id="UP001224775"/>
    </source>
</evidence>
<sequence>MEASINTIIATDVKTKEQKREEGRRRALEMAIAKQSNESNTSTPNNKRRGNRKSDRHGARNQDRHKHFAKWILDKFPHIVRECSSSSSTEEVETNMHVLDIAGGKGELSARLALCHSLRVVMIDPRPADVASVYLNSVVPKLPKKWQHSLEERLKHTPSFIEDELDKRFSQLVTCFSVASDDDIYSDRDGVDCRVLFEDEAVEKAVRNASLIIGLHADGATEAIVDAALRYNKPFVIVPCCVFPNLFRHRFIYVEDDAGNGNEKKKVAVRSHEQFCQYLLDKDDRFRQEVLPFEGRNVAIWWDGK</sequence>
<gene>
    <name evidence="2" type="ORF">QTG54_016793</name>
</gene>
<dbReference type="EMBL" id="JATAAI010000065">
    <property type="protein sequence ID" value="KAK1732510.1"/>
    <property type="molecule type" value="Genomic_DNA"/>
</dbReference>
<evidence type="ECO:0000313" key="2">
    <source>
        <dbReference type="EMBL" id="KAK1732510.1"/>
    </source>
</evidence>
<name>A0AAD9D4D4_9STRA</name>
<feature type="region of interest" description="Disordered" evidence="1">
    <location>
        <begin position="16"/>
        <end position="64"/>
    </location>
</feature>
<dbReference type="PANTHER" id="PTHR36971">
    <property type="entry name" value="UNNAMED PRODUCT"/>
    <property type="match status" value="1"/>
</dbReference>
<protein>
    <recommendedName>
        <fullName evidence="4">Methyltransferase domain-containing protein</fullName>
    </recommendedName>
</protein>
<feature type="compositionally biased region" description="Basic and acidic residues" evidence="1">
    <location>
        <begin position="52"/>
        <end position="62"/>
    </location>
</feature>
<proteinExistence type="predicted"/>
<reference evidence="2" key="1">
    <citation type="submission" date="2023-06" db="EMBL/GenBank/DDBJ databases">
        <title>Survivors Of The Sea: Transcriptome response of Skeletonema marinoi to long-term dormancy.</title>
        <authorList>
            <person name="Pinder M.I.M."/>
            <person name="Kourtchenko O."/>
            <person name="Robertson E.K."/>
            <person name="Larsson T."/>
            <person name="Maumus F."/>
            <person name="Osuna-Cruz C.M."/>
            <person name="Vancaester E."/>
            <person name="Stenow R."/>
            <person name="Vandepoele K."/>
            <person name="Ploug H."/>
            <person name="Bruchert V."/>
            <person name="Godhe A."/>
            <person name="Topel M."/>
        </authorList>
    </citation>
    <scope>NUCLEOTIDE SEQUENCE</scope>
    <source>
        <strain evidence="2">R05AC</strain>
    </source>
</reference>
<comment type="caution">
    <text evidence="2">The sequence shown here is derived from an EMBL/GenBank/DDBJ whole genome shotgun (WGS) entry which is preliminary data.</text>
</comment>
<dbReference type="PANTHER" id="PTHR36971:SF1">
    <property type="entry name" value="METHYLTRANSFERASE DOMAIN-CONTAINING PROTEIN"/>
    <property type="match status" value="1"/>
</dbReference>
<accession>A0AAD9D4D4</accession>
<evidence type="ECO:0008006" key="4">
    <source>
        <dbReference type="Google" id="ProtNLM"/>
    </source>
</evidence>
<feature type="compositionally biased region" description="Basic and acidic residues" evidence="1">
    <location>
        <begin position="16"/>
        <end position="28"/>
    </location>
</feature>
<evidence type="ECO:0000256" key="1">
    <source>
        <dbReference type="SAM" id="MobiDB-lite"/>
    </source>
</evidence>
<dbReference type="SUPFAM" id="SSF53335">
    <property type="entry name" value="S-adenosyl-L-methionine-dependent methyltransferases"/>
    <property type="match status" value="1"/>
</dbReference>
<dbReference type="Gene3D" id="3.40.50.150">
    <property type="entry name" value="Vaccinia Virus protein VP39"/>
    <property type="match status" value="1"/>
</dbReference>
<dbReference type="AlphaFoldDB" id="A0AAD9D4D4"/>
<keyword evidence="3" id="KW-1185">Reference proteome</keyword>
<organism evidence="2 3">
    <name type="scientific">Skeletonema marinoi</name>
    <dbReference type="NCBI Taxonomy" id="267567"/>
    <lineage>
        <taxon>Eukaryota</taxon>
        <taxon>Sar</taxon>
        <taxon>Stramenopiles</taxon>
        <taxon>Ochrophyta</taxon>
        <taxon>Bacillariophyta</taxon>
        <taxon>Coscinodiscophyceae</taxon>
        <taxon>Thalassiosirophycidae</taxon>
        <taxon>Thalassiosirales</taxon>
        <taxon>Skeletonemataceae</taxon>
        <taxon>Skeletonema</taxon>
        <taxon>Skeletonema marinoi-dohrnii complex</taxon>
    </lineage>
</organism>
<dbReference type="InterPro" id="IPR029063">
    <property type="entry name" value="SAM-dependent_MTases_sf"/>
</dbReference>
<dbReference type="Proteomes" id="UP001224775">
    <property type="component" value="Unassembled WGS sequence"/>
</dbReference>
<feature type="compositionally biased region" description="Polar residues" evidence="1">
    <location>
        <begin position="34"/>
        <end position="45"/>
    </location>
</feature>